<dbReference type="EMBL" id="JANBOI010000877">
    <property type="protein sequence ID" value="KAJ1728180.1"/>
    <property type="molecule type" value="Genomic_DNA"/>
</dbReference>
<accession>A0A9W7YBK2</accession>
<evidence type="ECO:0000313" key="1">
    <source>
        <dbReference type="EMBL" id="KAJ1728180.1"/>
    </source>
</evidence>
<dbReference type="Proteomes" id="UP001143981">
    <property type="component" value="Unassembled WGS sequence"/>
</dbReference>
<proteinExistence type="predicted"/>
<comment type="caution">
    <text evidence="1">The sequence shown here is derived from an EMBL/GenBank/DDBJ whole genome shotgun (WGS) entry which is preliminary data.</text>
</comment>
<feature type="non-terminal residue" evidence="1">
    <location>
        <position position="1"/>
    </location>
</feature>
<evidence type="ECO:0000313" key="2">
    <source>
        <dbReference type="Proteomes" id="UP001143981"/>
    </source>
</evidence>
<gene>
    <name evidence="1" type="ORF">LPJ61_004173</name>
</gene>
<feature type="non-terminal residue" evidence="1">
    <location>
        <position position="168"/>
    </location>
</feature>
<sequence>SPTACWAESLMPWRRSPLVLVKFSTSFSGLLTPLDLARTPDQTMAPETILAPGQTTTTATATTATATTTTTTTATDPILALARILALGRTSTAVPTLAPELMRTAVPTLALSPTATLSPIPALALTEATSSSKWLRAEALAIRLSRASTSTLITTLSATRPTLSRRFT</sequence>
<name>A0A9W7YBK2_9FUNG</name>
<organism evidence="1 2">
    <name type="scientific">Coemansia biformis</name>
    <dbReference type="NCBI Taxonomy" id="1286918"/>
    <lineage>
        <taxon>Eukaryota</taxon>
        <taxon>Fungi</taxon>
        <taxon>Fungi incertae sedis</taxon>
        <taxon>Zoopagomycota</taxon>
        <taxon>Kickxellomycotina</taxon>
        <taxon>Kickxellomycetes</taxon>
        <taxon>Kickxellales</taxon>
        <taxon>Kickxellaceae</taxon>
        <taxon>Coemansia</taxon>
    </lineage>
</organism>
<dbReference type="AlphaFoldDB" id="A0A9W7YBK2"/>
<protein>
    <submittedName>
        <fullName evidence="1">Uncharacterized protein</fullName>
    </submittedName>
</protein>
<reference evidence="1" key="1">
    <citation type="submission" date="2022-07" db="EMBL/GenBank/DDBJ databases">
        <title>Phylogenomic reconstructions and comparative analyses of Kickxellomycotina fungi.</title>
        <authorList>
            <person name="Reynolds N.K."/>
            <person name="Stajich J.E."/>
            <person name="Barry K."/>
            <person name="Grigoriev I.V."/>
            <person name="Crous P."/>
            <person name="Smith M.E."/>
        </authorList>
    </citation>
    <scope>NUCLEOTIDE SEQUENCE</scope>
    <source>
        <strain evidence="1">BCRC 34381</strain>
    </source>
</reference>
<keyword evidence="2" id="KW-1185">Reference proteome</keyword>